<dbReference type="Gene3D" id="2.30.30.440">
    <property type="entry name" value="Domain of unknown function DUF1918"/>
    <property type="match status" value="1"/>
</dbReference>
<protein>
    <submittedName>
        <fullName evidence="2">DUF1918 domain-containing protein</fullName>
    </submittedName>
</protein>
<feature type="domain" description="DUF1918" evidence="1">
    <location>
        <begin position="1"/>
        <end position="58"/>
    </location>
</feature>
<evidence type="ECO:0000313" key="3">
    <source>
        <dbReference type="Proteomes" id="UP000287547"/>
    </source>
</evidence>
<dbReference type="EMBL" id="QHKI01000013">
    <property type="protein sequence ID" value="RSM85216.1"/>
    <property type="molecule type" value="Genomic_DNA"/>
</dbReference>
<dbReference type="OrthoDB" id="4828144at2"/>
<dbReference type="SUPFAM" id="SSF50118">
    <property type="entry name" value="Cell growth inhibitor/plasmid maintenance toxic component"/>
    <property type="match status" value="1"/>
</dbReference>
<evidence type="ECO:0000313" key="2">
    <source>
        <dbReference type="EMBL" id="RSM85216.1"/>
    </source>
</evidence>
<proteinExistence type="predicted"/>
<reference evidence="2 3" key="1">
    <citation type="submission" date="2018-05" db="EMBL/GenBank/DDBJ databases">
        <title>Evolution of GPA BGCs.</title>
        <authorList>
            <person name="Waglechner N."/>
            <person name="Wright G.D."/>
        </authorList>
    </citation>
    <scope>NUCLEOTIDE SEQUENCE [LARGE SCALE GENOMIC DNA]</scope>
    <source>
        <strain evidence="2 3">A82846</strain>
    </source>
</reference>
<dbReference type="RefSeq" id="WP_037267592.1">
    <property type="nucleotide sequence ID" value="NZ_QHKI01000013.1"/>
</dbReference>
<accession>A0A428ZAY8</accession>
<dbReference type="AlphaFoldDB" id="A0A428ZAY8"/>
<dbReference type="InterPro" id="IPR015035">
    <property type="entry name" value="DUF1918"/>
</dbReference>
<gene>
    <name evidence="2" type="ORF">DMH04_18125</name>
</gene>
<organism evidence="2 3">
    <name type="scientific">Kibdelosporangium aridum</name>
    <dbReference type="NCBI Taxonomy" id="2030"/>
    <lineage>
        <taxon>Bacteria</taxon>
        <taxon>Bacillati</taxon>
        <taxon>Actinomycetota</taxon>
        <taxon>Actinomycetes</taxon>
        <taxon>Pseudonocardiales</taxon>
        <taxon>Pseudonocardiaceae</taxon>
        <taxon>Kibdelosporangium</taxon>
    </lineage>
</organism>
<evidence type="ECO:0000259" key="1">
    <source>
        <dbReference type="Pfam" id="PF08940"/>
    </source>
</evidence>
<dbReference type="Proteomes" id="UP000287547">
    <property type="component" value="Unassembled WGS sequence"/>
</dbReference>
<dbReference type="Pfam" id="PF08940">
    <property type="entry name" value="DUF1918"/>
    <property type="match status" value="1"/>
</dbReference>
<name>A0A428ZAY8_KIBAR</name>
<sequence>MHANVGDWLVIKGAKLDDASRKGEIVQLVHENGAPPFYVHWLDTDRVSLVFPGSDAHIETHRPETSAPTI</sequence>
<comment type="caution">
    <text evidence="2">The sequence shown here is derived from an EMBL/GenBank/DDBJ whole genome shotgun (WGS) entry which is preliminary data.</text>
</comment>